<proteinExistence type="predicted"/>
<feature type="region of interest" description="Disordered" evidence="1">
    <location>
        <begin position="185"/>
        <end position="205"/>
    </location>
</feature>
<evidence type="ECO:0000256" key="1">
    <source>
        <dbReference type="SAM" id="MobiDB-lite"/>
    </source>
</evidence>
<dbReference type="GO" id="GO:0005737">
    <property type="term" value="C:cytoplasm"/>
    <property type="evidence" value="ECO:0000318"/>
    <property type="project" value="GO_Central"/>
</dbReference>
<feature type="compositionally biased region" description="Polar residues" evidence="1">
    <location>
        <begin position="185"/>
        <end position="195"/>
    </location>
</feature>
<dbReference type="InterPro" id="IPR002466">
    <property type="entry name" value="A_deamin"/>
</dbReference>
<reference evidence="3 4" key="1">
    <citation type="journal article" date="2014" name="Nat. Commun.">
        <title>Klebsormidium flaccidum genome reveals primary factors for plant terrestrial adaptation.</title>
        <authorList>
            <person name="Hori K."/>
            <person name="Maruyama F."/>
            <person name="Fujisawa T."/>
            <person name="Togashi T."/>
            <person name="Yamamoto N."/>
            <person name="Seo M."/>
            <person name="Sato S."/>
            <person name="Yamada T."/>
            <person name="Mori H."/>
            <person name="Tajima N."/>
            <person name="Moriyama T."/>
            <person name="Ikeuchi M."/>
            <person name="Watanabe M."/>
            <person name="Wada H."/>
            <person name="Kobayashi K."/>
            <person name="Saito M."/>
            <person name="Masuda T."/>
            <person name="Sasaki-Sekimoto Y."/>
            <person name="Mashiguchi K."/>
            <person name="Awai K."/>
            <person name="Shimojima M."/>
            <person name="Masuda S."/>
            <person name="Iwai M."/>
            <person name="Nobusawa T."/>
            <person name="Narise T."/>
            <person name="Kondo S."/>
            <person name="Saito H."/>
            <person name="Sato R."/>
            <person name="Murakawa M."/>
            <person name="Ihara Y."/>
            <person name="Oshima-Yamada Y."/>
            <person name="Ohtaka K."/>
            <person name="Satoh M."/>
            <person name="Sonobe K."/>
            <person name="Ishii M."/>
            <person name="Ohtani R."/>
            <person name="Kanamori-Sato M."/>
            <person name="Honoki R."/>
            <person name="Miyazaki D."/>
            <person name="Mochizuki H."/>
            <person name="Umetsu J."/>
            <person name="Higashi K."/>
            <person name="Shibata D."/>
            <person name="Kamiya Y."/>
            <person name="Sato N."/>
            <person name="Nakamura Y."/>
            <person name="Tabata S."/>
            <person name="Ida S."/>
            <person name="Kurokawa K."/>
            <person name="Ohta H."/>
        </authorList>
    </citation>
    <scope>NUCLEOTIDE SEQUENCE [LARGE SCALE GENOMIC DNA]</scope>
    <source>
        <strain evidence="3 4">NIES-2285</strain>
    </source>
</reference>
<dbReference type="GO" id="GO:0006396">
    <property type="term" value="P:RNA processing"/>
    <property type="evidence" value="ECO:0000318"/>
    <property type="project" value="GO_Central"/>
</dbReference>
<dbReference type="OMA" id="YQLAWRQ"/>
<dbReference type="OrthoDB" id="10268011at2759"/>
<dbReference type="PANTHER" id="PTHR10910:SF62">
    <property type="entry name" value="AT07585P-RELATED"/>
    <property type="match status" value="1"/>
</dbReference>
<organism evidence="3 4">
    <name type="scientific">Klebsormidium nitens</name>
    <name type="common">Green alga</name>
    <name type="synonym">Ulothrix nitens</name>
    <dbReference type="NCBI Taxonomy" id="105231"/>
    <lineage>
        <taxon>Eukaryota</taxon>
        <taxon>Viridiplantae</taxon>
        <taxon>Streptophyta</taxon>
        <taxon>Klebsormidiophyceae</taxon>
        <taxon>Klebsormidiales</taxon>
        <taxon>Klebsormidiaceae</taxon>
        <taxon>Klebsormidium</taxon>
    </lineage>
</organism>
<evidence type="ECO:0000313" key="3">
    <source>
        <dbReference type="EMBL" id="GAQ88584.1"/>
    </source>
</evidence>
<accession>A0A1Y1IC90</accession>
<dbReference type="SMART" id="SM00552">
    <property type="entry name" value="ADEAMc"/>
    <property type="match status" value="1"/>
</dbReference>
<evidence type="ECO:0000259" key="2">
    <source>
        <dbReference type="PROSITE" id="PS50141"/>
    </source>
</evidence>
<feature type="compositionally biased region" description="Basic and acidic residues" evidence="1">
    <location>
        <begin position="404"/>
        <end position="413"/>
    </location>
</feature>
<dbReference type="GO" id="GO:0008251">
    <property type="term" value="F:tRNA-specific adenosine deaminase activity"/>
    <property type="evidence" value="ECO:0000318"/>
    <property type="project" value="GO_Central"/>
</dbReference>
<dbReference type="STRING" id="105231.A0A1Y1IC90"/>
<keyword evidence="4" id="KW-1185">Reference proteome</keyword>
<dbReference type="EMBL" id="DF237390">
    <property type="protein sequence ID" value="GAQ88584.1"/>
    <property type="molecule type" value="Genomic_DNA"/>
</dbReference>
<dbReference type="GO" id="GO:0006382">
    <property type="term" value="P:adenosine to inosine editing"/>
    <property type="evidence" value="ECO:0000318"/>
    <property type="project" value="GO_Central"/>
</dbReference>
<feature type="domain" description="A to I editase" evidence="2">
    <location>
        <begin position="52"/>
        <end position="690"/>
    </location>
</feature>
<gene>
    <name evidence="3" type="ORF">KFL_004410120</name>
</gene>
<dbReference type="Pfam" id="PF02137">
    <property type="entry name" value="A_deamin"/>
    <property type="match status" value="2"/>
</dbReference>
<protein>
    <submittedName>
        <fullName evidence="3">Adenosine-deaminase (Editase) domain-containg protein</fullName>
    </submittedName>
</protein>
<feature type="region of interest" description="Disordered" evidence="1">
    <location>
        <begin position="304"/>
        <end position="323"/>
    </location>
</feature>
<dbReference type="GO" id="GO:0003726">
    <property type="term" value="F:double-stranded RNA adenosine deaminase activity"/>
    <property type="evidence" value="ECO:0000318"/>
    <property type="project" value="GO_Central"/>
</dbReference>
<dbReference type="Proteomes" id="UP000054558">
    <property type="component" value="Unassembled WGS sequence"/>
</dbReference>
<dbReference type="GO" id="GO:0003725">
    <property type="term" value="F:double-stranded RNA binding"/>
    <property type="evidence" value="ECO:0000318"/>
    <property type="project" value="GO_Central"/>
</dbReference>
<feature type="region of interest" description="Disordered" evidence="1">
    <location>
        <begin position="336"/>
        <end position="462"/>
    </location>
</feature>
<name>A0A1Y1IC90_KLENI</name>
<sequence length="691" mass="73047">MEGQIAMDISACALKAYGSLKKSGKPSGQEFTCLAAIVATSSDCKSESWVVSIGTGTKCLGRSRLSPAGDVVNDSHAEVIAKRGLQRLLYRDLEVLLSEATDDTDDVKVDKRRAGQGPLLLCMKVADEGTEEERKAFRLKPGLKLHLYVSQAPCGDACISSSSQSADSETVGEALVALSTNQFSAHTESLPSTEPDTGKAGASGAGNSVRFTGAKLAYLPVSAKRTDLRLAEVESRCERRFAENGVQERENQEGCGRADCQGNGATEWGSGSEKRAPDSGACTKVAGREGMTDWHNGRVYSRNLAEDGDVEPDGNMGRFGGDSEQMVDEMSCVKAVTSEDELPEKERSRQAGCASEGVASVEKEAGTCGGTSQQMRSTKASTGFGGVPSALMEAETRGSISQTEHSEDTREIDGQATTSGGRLRPGVEEDGRQGLGSSGDNTEAEASGGQSQLAANGEEDRVGQETGWVTLQAAGLARRKPGRGDPTLSMSCSDKLAKWNVLGLQGALLTHFLAEPIYLSSVIVARDSQLGFDGEALWRAVHGRVAACAAAADLAPPFAFQRPVIMEAPEAPVELSRCPENEDRPACGNSISWTADGGHEVILGVIGRKQGTSAKGALSPKTRSALCSASMLERFKPLLAYFPHRDHLRAATCREAKAAASAYQATWQTVRAPPSPLADWLLKPRDMSGFS</sequence>
<dbReference type="AlphaFoldDB" id="A0A1Y1IC90"/>
<dbReference type="GO" id="GO:0005730">
    <property type="term" value="C:nucleolus"/>
    <property type="evidence" value="ECO:0000318"/>
    <property type="project" value="GO_Central"/>
</dbReference>
<feature type="region of interest" description="Disordered" evidence="1">
    <location>
        <begin position="245"/>
        <end position="284"/>
    </location>
</feature>
<evidence type="ECO:0000313" key="4">
    <source>
        <dbReference type="Proteomes" id="UP000054558"/>
    </source>
</evidence>
<dbReference type="PROSITE" id="PS50141">
    <property type="entry name" value="A_DEAMIN_EDITASE"/>
    <property type="match status" value="1"/>
</dbReference>
<feature type="compositionally biased region" description="Polar residues" evidence="1">
    <location>
        <begin position="370"/>
        <end position="381"/>
    </location>
</feature>
<dbReference type="PANTHER" id="PTHR10910">
    <property type="entry name" value="EUKARYOTE SPECIFIC DSRNA BINDING PROTEIN"/>
    <property type="match status" value="1"/>
</dbReference>